<dbReference type="PROSITE" id="PS00455">
    <property type="entry name" value="AMP_BINDING"/>
    <property type="match status" value="1"/>
</dbReference>
<keyword evidence="6" id="KW-1185">Reference proteome</keyword>
<dbReference type="OrthoDB" id="1700726at2759"/>
<dbReference type="AlphaFoldDB" id="A0A8J4SRQ6"/>
<dbReference type="InterPro" id="IPR020845">
    <property type="entry name" value="AMP-binding_CS"/>
</dbReference>
<evidence type="ECO:0000313" key="6">
    <source>
        <dbReference type="Proteomes" id="UP000748531"/>
    </source>
</evidence>
<evidence type="ECO:0000259" key="4">
    <source>
        <dbReference type="Pfam" id="PF00501"/>
    </source>
</evidence>
<dbReference type="Gene3D" id="3.40.50.12780">
    <property type="entry name" value="N-terminal domain of ligase-like"/>
    <property type="match status" value="1"/>
</dbReference>
<dbReference type="GO" id="GO:0004467">
    <property type="term" value="F:long-chain fatty acid-CoA ligase activity"/>
    <property type="evidence" value="ECO:0007669"/>
    <property type="project" value="UniProtKB-EC"/>
</dbReference>
<keyword evidence="2" id="KW-0443">Lipid metabolism</keyword>
<evidence type="ECO:0000256" key="3">
    <source>
        <dbReference type="ARBA" id="ARBA00026121"/>
    </source>
</evidence>
<dbReference type="GO" id="GO:0016020">
    <property type="term" value="C:membrane"/>
    <property type="evidence" value="ECO:0007669"/>
    <property type="project" value="TreeGrafter"/>
</dbReference>
<feature type="non-terminal residue" evidence="5">
    <location>
        <position position="1"/>
    </location>
</feature>
<evidence type="ECO:0000256" key="2">
    <source>
        <dbReference type="ARBA" id="ARBA00022832"/>
    </source>
</evidence>
<dbReference type="EC" id="6.2.1.3" evidence="3"/>
<dbReference type="Proteomes" id="UP000748531">
    <property type="component" value="Unassembled WGS sequence"/>
</dbReference>
<comment type="caution">
    <text evidence="5">The sequence shown here is derived from an EMBL/GenBank/DDBJ whole genome shotgun (WGS) entry which is preliminary data.</text>
</comment>
<evidence type="ECO:0000256" key="1">
    <source>
        <dbReference type="ARBA" id="ARBA00022598"/>
    </source>
</evidence>
<protein>
    <recommendedName>
        <fullName evidence="3">long-chain-fatty-acid--CoA ligase</fullName>
        <ecNumber evidence="3">6.2.1.3</ecNumber>
    </recommendedName>
</protein>
<dbReference type="InterPro" id="IPR000873">
    <property type="entry name" value="AMP-dep_synth/lig_dom"/>
</dbReference>
<feature type="domain" description="AMP-dependent synthetase/ligase" evidence="4">
    <location>
        <begin position="154"/>
        <end position="559"/>
    </location>
</feature>
<proteinExistence type="predicted"/>
<sequence>VQLVARLKKVALSLYQAFYCRHTQNHAYRTDKLENTVAAGILREATRSQVTTVAWFHSRLSFVLEHVLRLRLCIEKNWPKLYCDIYKPNTNDTFISHHLMIQSKDIDAHSGARGSVLSSKYTDQYAHVKTISDLFENGLRISRNLPCFGSRNSVNEAYEWMHYDEADKRIRAFGSALVNTVGRREGVDNIVGIYGRNSPAWVIAQHACSAYLYVYVPLYDTLGPEAMQHILNQTQLEMLVCHSAKEANCAIRNFQSAIRHVVIVQESEQADKLRNEFKDRVNIYYFYEFLKMGSKLLQPKMVSKPTDLASLCYTSGSTGVPKGVTISHEQLVCAVKSVINTLEGKFANQATVHFCYLPLAHIMEQLLTNLILIIGAREAFMTGGPETLLADIGAVRPTVFAAVPRVLMKLHAEYQKKVPKMKCMRQMLQKCIDDKNTEQSKGKFNHCSLADIMFFKKFRQLLGGQICLMVCGGAPLDTEISRFFRAALGCPLVKGYGSTETTAVLCATPLGQWENGCVGAINYGMEVKLSDVSDMGLVYSRDRIGEVCARGVCCTKGYYKDSENTKALFDNEGWLRTGDVGTWTANGELKLVDRCKNMFKLTQGEYIAVEKVEGVYQSCHLVLYVFVDGDATRSYSVAVVCPDMKILREELTSMTGRRSSLITPYPDKNASDEELCKQKDVRKFVLTQMNTIGRERELKGFEMVKSIHLTTKPFTIENGLLTPTLKIARFRARAEFKKVIQELYEEGELV</sequence>
<dbReference type="EMBL" id="LUCH01001102">
    <property type="protein sequence ID" value="KAF5403667.1"/>
    <property type="molecule type" value="Genomic_DNA"/>
</dbReference>
<dbReference type="PANTHER" id="PTHR43272:SF107">
    <property type="entry name" value="LONG-CHAIN-FATTY-ACID--COA LIGASE 5"/>
    <property type="match status" value="1"/>
</dbReference>
<organism evidence="5 6">
    <name type="scientific">Paragonimus heterotremus</name>
    <dbReference type="NCBI Taxonomy" id="100268"/>
    <lineage>
        <taxon>Eukaryota</taxon>
        <taxon>Metazoa</taxon>
        <taxon>Spiralia</taxon>
        <taxon>Lophotrochozoa</taxon>
        <taxon>Platyhelminthes</taxon>
        <taxon>Trematoda</taxon>
        <taxon>Digenea</taxon>
        <taxon>Plagiorchiida</taxon>
        <taxon>Troglotremata</taxon>
        <taxon>Troglotrematidae</taxon>
        <taxon>Paragonimus</taxon>
    </lineage>
</organism>
<dbReference type="SUPFAM" id="SSF56801">
    <property type="entry name" value="Acetyl-CoA synthetase-like"/>
    <property type="match status" value="1"/>
</dbReference>
<evidence type="ECO:0000313" key="5">
    <source>
        <dbReference type="EMBL" id="KAF5403667.1"/>
    </source>
</evidence>
<dbReference type="InterPro" id="IPR042099">
    <property type="entry name" value="ANL_N_sf"/>
</dbReference>
<dbReference type="GO" id="GO:0005783">
    <property type="term" value="C:endoplasmic reticulum"/>
    <property type="evidence" value="ECO:0007669"/>
    <property type="project" value="TreeGrafter"/>
</dbReference>
<accession>A0A8J4SRQ6</accession>
<gene>
    <name evidence="5" type="ORF">PHET_02212</name>
</gene>
<dbReference type="Pfam" id="PF00501">
    <property type="entry name" value="AMP-binding"/>
    <property type="match status" value="1"/>
</dbReference>
<reference evidence="5" key="1">
    <citation type="submission" date="2019-05" db="EMBL/GenBank/DDBJ databases">
        <title>Annotation for the trematode Paragonimus heterotremus.</title>
        <authorList>
            <person name="Choi Y.-J."/>
        </authorList>
    </citation>
    <scope>NUCLEOTIDE SEQUENCE</scope>
    <source>
        <strain evidence="5">LC</strain>
    </source>
</reference>
<dbReference type="PANTHER" id="PTHR43272">
    <property type="entry name" value="LONG-CHAIN-FATTY-ACID--COA LIGASE"/>
    <property type="match status" value="1"/>
</dbReference>
<keyword evidence="1 5" id="KW-0436">Ligase</keyword>
<name>A0A8J4SRQ6_9TREM</name>
<keyword evidence="2" id="KW-0276">Fatty acid metabolism</keyword>